<protein>
    <submittedName>
        <fullName evidence="1">Uncharacterized protein</fullName>
    </submittedName>
</protein>
<dbReference type="AlphaFoldDB" id="A0A2P2QF02"/>
<proteinExistence type="predicted"/>
<reference evidence="1" key="1">
    <citation type="submission" date="2018-02" db="EMBL/GenBank/DDBJ databases">
        <title>Rhizophora mucronata_Transcriptome.</title>
        <authorList>
            <person name="Meera S.P."/>
            <person name="Sreeshan A."/>
            <person name="Augustine A."/>
        </authorList>
    </citation>
    <scope>NUCLEOTIDE SEQUENCE</scope>
    <source>
        <tissue evidence="1">Leaf</tissue>
    </source>
</reference>
<sequence>MKSCITMRHIFSGKKKSWKICLSWMQLATKN</sequence>
<organism evidence="1">
    <name type="scientific">Rhizophora mucronata</name>
    <name type="common">Asiatic mangrove</name>
    <dbReference type="NCBI Taxonomy" id="61149"/>
    <lineage>
        <taxon>Eukaryota</taxon>
        <taxon>Viridiplantae</taxon>
        <taxon>Streptophyta</taxon>
        <taxon>Embryophyta</taxon>
        <taxon>Tracheophyta</taxon>
        <taxon>Spermatophyta</taxon>
        <taxon>Magnoliopsida</taxon>
        <taxon>eudicotyledons</taxon>
        <taxon>Gunneridae</taxon>
        <taxon>Pentapetalae</taxon>
        <taxon>rosids</taxon>
        <taxon>fabids</taxon>
        <taxon>Malpighiales</taxon>
        <taxon>Rhizophoraceae</taxon>
        <taxon>Rhizophora</taxon>
    </lineage>
</organism>
<evidence type="ECO:0000313" key="1">
    <source>
        <dbReference type="EMBL" id="MBX65559.1"/>
    </source>
</evidence>
<name>A0A2P2QF02_RHIMU</name>
<accession>A0A2P2QF02</accession>
<dbReference type="EMBL" id="GGEC01085075">
    <property type="protein sequence ID" value="MBX65559.1"/>
    <property type="molecule type" value="Transcribed_RNA"/>
</dbReference>